<accession>A0A1R3XSI3</accession>
<dbReference type="Proteomes" id="UP000187181">
    <property type="component" value="Unassembled WGS sequence"/>
</dbReference>
<keyword evidence="1" id="KW-1133">Transmembrane helix</keyword>
<protein>
    <submittedName>
        <fullName evidence="2">Uncharacterized protein</fullName>
    </submittedName>
</protein>
<organism evidence="2 3">
    <name type="scientific">Pontibacter indicus</name>
    <dbReference type="NCBI Taxonomy" id="1317125"/>
    <lineage>
        <taxon>Bacteria</taxon>
        <taxon>Pseudomonadati</taxon>
        <taxon>Bacteroidota</taxon>
        <taxon>Cytophagia</taxon>
        <taxon>Cytophagales</taxon>
        <taxon>Hymenobacteraceae</taxon>
        <taxon>Pontibacter</taxon>
    </lineage>
</organism>
<reference evidence="3" key="1">
    <citation type="submission" date="2017-01" db="EMBL/GenBank/DDBJ databases">
        <authorList>
            <person name="Varghese N."/>
            <person name="Submissions S."/>
        </authorList>
    </citation>
    <scope>NUCLEOTIDE SEQUENCE [LARGE SCALE GENOMIC DNA]</scope>
    <source>
        <strain evidence="3">LP100</strain>
    </source>
</reference>
<evidence type="ECO:0000256" key="1">
    <source>
        <dbReference type="SAM" id="Phobius"/>
    </source>
</evidence>
<proteinExistence type="predicted"/>
<gene>
    <name evidence="2" type="ORF">SAMN05444128_3794</name>
</gene>
<name>A0A1R3XSI3_9BACT</name>
<keyword evidence="1" id="KW-0812">Transmembrane</keyword>
<keyword evidence="1" id="KW-0472">Membrane</keyword>
<evidence type="ECO:0000313" key="3">
    <source>
        <dbReference type="Proteomes" id="UP000187181"/>
    </source>
</evidence>
<feature type="transmembrane region" description="Helical" evidence="1">
    <location>
        <begin position="29"/>
        <end position="46"/>
    </location>
</feature>
<dbReference type="EMBL" id="FTPP01000004">
    <property type="protein sequence ID" value="SIT94820.1"/>
    <property type="molecule type" value="Genomic_DNA"/>
</dbReference>
<evidence type="ECO:0000313" key="2">
    <source>
        <dbReference type="EMBL" id="SIT94820.1"/>
    </source>
</evidence>
<dbReference type="AlphaFoldDB" id="A0A1R3XSI3"/>
<keyword evidence="3" id="KW-1185">Reference proteome</keyword>
<sequence>MITLILVCITLILVWAAYRIIRKTTSNRTSIIITSFLVLILSYFLFANFHPTTQFYLDDYRENTSIKLPDSAELINKRSSSSFGDYNISYAVRLTPSDYTLTYNKLLEKGFQENTTYLETSENDFLLSQISNVGIANILVKDYRYKNYEILFMEDGRTIVCNSNKW</sequence>